<dbReference type="Gene3D" id="1.10.287.130">
    <property type="match status" value="1"/>
</dbReference>
<dbReference type="InterPro" id="IPR005467">
    <property type="entry name" value="His_kinase_dom"/>
</dbReference>
<feature type="modified residue" description="4-aspartylphosphate" evidence="8">
    <location>
        <position position="58"/>
    </location>
</feature>
<keyword evidence="5" id="KW-0805">Transcription regulation</keyword>
<dbReference type="CDD" id="cd00082">
    <property type="entry name" value="HisKA"/>
    <property type="match status" value="1"/>
</dbReference>
<evidence type="ECO:0000256" key="3">
    <source>
        <dbReference type="ARBA" id="ARBA00022553"/>
    </source>
</evidence>
<gene>
    <name evidence="12" type="ORF">ENJ10_00795</name>
</gene>
<dbReference type="SMART" id="SM00448">
    <property type="entry name" value="REC"/>
    <property type="match status" value="1"/>
</dbReference>
<comment type="caution">
    <text evidence="12">The sequence shown here is derived from an EMBL/GenBank/DDBJ whole genome shotgun (WGS) entry which is preliminary data.</text>
</comment>
<dbReference type="SUPFAM" id="SSF52172">
    <property type="entry name" value="CheY-like"/>
    <property type="match status" value="1"/>
</dbReference>
<dbReference type="SMART" id="SM00387">
    <property type="entry name" value="HATPase_c"/>
    <property type="match status" value="1"/>
</dbReference>
<dbReference type="PROSITE" id="PS50110">
    <property type="entry name" value="RESPONSE_REGULATORY"/>
    <property type="match status" value="1"/>
</dbReference>
<feature type="domain" description="Histidine kinase" evidence="10">
    <location>
        <begin position="154"/>
        <end position="373"/>
    </location>
</feature>
<evidence type="ECO:0000256" key="5">
    <source>
        <dbReference type="ARBA" id="ARBA00023015"/>
    </source>
</evidence>
<evidence type="ECO:0000313" key="12">
    <source>
        <dbReference type="EMBL" id="HED09201.1"/>
    </source>
</evidence>
<feature type="domain" description="Response regulatory" evidence="11">
    <location>
        <begin position="9"/>
        <end position="125"/>
    </location>
</feature>
<dbReference type="GO" id="GO:0000155">
    <property type="term" value="F:phosphorelay sensor kinase activity"/>
    <property type="evidence" value="ECO:0007669"/>
    <property type="project" value="InterPro"/>
</dbReference>
<evidence type="ECO:0000256" key="6">
    <source>
        <dbReference type="ARBA" id="ARBA00023125"/>
    </source>
</evidence>
<dbReference type="InterPro" id="IPR003661">
    <property type="entry name" value="HisK_dim/P_dom"/>
</dbReference>
<evidence type="ECO:0000256" key="1">
    <source>
        <dbReference type="ARBA" id="ARBA00000085"/>
    </source>
</evidence>
<dbReference type="FunFam" id="3.40.50.2300:FF:000001">
    <property type="entry name" value="DNA-binding response regulator PhoB"/>
    <property type="match status" value="1"/>
</dbReference>
<dbReference type="EC" id="2.7.13.3" evidence="2"/>
<dbReference type="CDD" id="cd00075">
    <property type="entry name" value="HATPase"/>
    <property type="match status" value="1"/>
</dbReference>
<organism evidence="12">
    <name type="scientific">Caldithrix abyssi</name>
    <dbReference type="NCBI Taxonomy" id="187145"/>
    <lineage>
        <taxon>Bacteria</taxon>
        <taxon>Pseudomonadati</taxon>
        <taxon>Calditrichota</taxon>
        <taxon>Calditrichia</taxon>
        <taxon>Calditrichales</taxon>
        <taxon>Calditrichaceae</taxon>
        <taxon>Caldithrix</taxon>
    </lineage>
</organism>
<keyword evidence="12" id="KW-0418">Kinase</keyword>
<proteinExistence type="predicted"/>
<evidence type="ECO:0000259" key="10">
    <source>
        <dbReference type="PROSITE" id="PS50109"/>
    </source>
</evidence>
<comment type="catalytic activity">
    <reaction evidence="1">
        <text>ATP + protein L-histidine = ADP + protein N-phospho-L-histidine.</text>
        <dbReference type="EC" id="2.7.13.3"/>
    </reaction>
</comment>
<dbReference type="PROSITE" id="PS50109">
    <property type="entry name" value="HIS_KIN"/>
    <property type="match status" value="1"/>
</dbReference>
<dbReference type="EMBL" id="DRLD01000023">
    <property type="protein sequence ID" value="HED09201.1"/>
    <property type="molecule type" value="Genomic_DNA"/>
</dbReference>
<dbReference type="Gene3D" id="3.30.565.10">
    <property type="entry name" value="Histidine kinase-like ATPase, C-terminal domain"/>
    <property type="match status" value="1"/>
</dbReference>
<dbReference type="SUPFAM" id="SSF55874">
    <property type="entry name" value="ATPase domain of HSP90 chaperone/DNA topoisomerase II/histidine kinase"/>
    <property type="match status" value="1"/>
</dbReference>
<sequence>MTEGKARPKVLIVDDNKENLDLVTYFLKPQNYQLLTAGDGETALELVTRETPDIILLDIMLPKMSGFEVCEKIKKNPATRFIPIVMITALKELKDKIRALEAGADDFISKPFENVELLTRVKSLLRVKKYHDELEESNRALQRMDQFKEELAHLIVHDMKNPIFVIQGNLQMMGMGLNDNISPAIKKYVDRIDRSTKGLLRMVSNLIDISKIEDGTLKLNHEFHQINNLVERTIQTFLDYPEHAKKKINLSLRPGMPSCKVDGSVIERVFDNIFNFALSNVAPDGTVTISSSFDEQNITIKVLDDGLKIPEKYQTLIFEKYSQVEIKNEGFRLGRGLGFTYSKLAMEAHNGSIFLDKDNETGNLFIIKFARNQ</sequence>
<dbReference type="Pfam" id="PF02518">
    <property type="entry name" value="HATPase_c"/>
    <property type="match status" value="1"/>
</dbReference>
<dbReference type="SUPFAM" id="SSF47384">
    <property type="entry name" value="Homodimeric domain of signal transducing histidine kinase"/>
    <property type="match status" value="1"/>
</dbReference>
<evidence type="ECO:0000256" key="8">
    <source>
        <dbReference type="PROSITE-ProRule" id="PRU00169"/>
    </source>
</evidence>
<dbReference type="InterPro" id="IPR003594">
    <property type="entry name" value="HATPase_dom"/>
</dbReference>
<keyword evidence="4" id="KW-0902">Two-component regulatory system</keyword>
<keyword evidence="9" id="KW-0175">Coiled coil</keyword>
<dbReference type="SMART" id="SM00388">
    <property type="entry name" value="HisKA"/>
    <property type="match status" value="1"/>
</dbReference>
<evidence type="ECO:0000259" key="11">
    <source>
        <dbReference type="PROSITE" id="PS50110"/>
    </source>
</evidence>
<dbReference type="InterPro" id="IPR011006">
    <property type="entry name" value="CheY-like_superfamily"/>
</dbReference>
<keyword evidence="3 8" id="KW-0597">Phosphoprotein</keyword>
<dbReference type="InterPro" id="IPR036890">
    <property type="entry name" value="HATPase_C_sf"/>
</dbReference>
<dbReference type="InterPro" id="IPR001789">
    <property type="entry name" value="Sig_transdc_resp-reg_receiver"/>
</dbReference>
<keyword evidence="12" id="KW-0808">Transferase</keyword>
<dbReference type="PANTHER" id="PTHR43547:SF2">
    <property type="entry name" value="HYBRID SIGNAL TRANSDUCTION HISTIDINE KINASE C"/>
    <property type="match status" value="1"/>
</dbReference>
<keyword evidence="6" id="KW-0238">DNA-binding</keyword>
<evidence type="ECO:0000256" key="7">
    <source>
        <dbReference type="ARBA" id="ARBA00023163"/>
    </source>
</evidence>
<dbReference type="Pfam" id="PF00072">
    <property type="entry name" value="Response_reg"/>
    <property type="match status" value="1"/>
</dbReference>
<evidence type="ECO:0000256" key="4">
    <source>
        <dbReference type="ARBA" id="ARBA00023012"/>
    </source>
</evidence>
<dbReference type="GO" id="GO:0003677">
    <property type="term" value="F:DNA binding"/>
    <property type="evidence" value="ECO:0007669"/>
    <property type="project" value="UniProtKB-KW"/>
</dbReference>
<reference evidence="12" key="1">
    <citation type="journal article" date="2020" name="mSystems">
        <title>Genome- and Community-Level Interaction Insights into Carbon Utilization and Element Cycling Functions of Hydrothermarchaeota in Hydrothermal Sediment.</title>
        <authorList>
            <person name="Zhou Z."/>
            <person name="Liu Y."/>
            <person name="Xu W."/>
            <person name="Pan J."/>
            <person name="Luo Z.H."/>
            <person name="Li M."/>
        </authorList>
    </citation>
    <scope>NUCLEOTIDE SEQUENCE [LARGE SCALE GENOMIC DNA]</scope>
    <source>
        <strain evidence="12">HyVt-456</strain>
    </source>
</reference>
<evidence type="ECO:0000256" key="9">
    <source>
        <dbReference type="SAM" id="Coils"/>
    </source>
</evidence>
<accession>A0A7V1LJJ6</accession>
<dbReference type="InterPro" id="IPR036097">
    <property type="entry name" value="HisK_dim/P_sf"/>
</dbReference>
<name>A0A7V1LJJ6_CALAY</name>
<keyword evidence="7" id="KW-0804">Transcription</keyword>
<feature type="coiled-coil region" evidence="9">
    <location>
        <begin position="90"/>
        <end position="150"/>
    </location>
</feature>
<protein>
    <recommendedName>
        <fullName evidence="2">histidine kinase</fullName>
        <ecNumber evidence="2">2.7.13.3</ecNumber>
    </recommendedName>
</protein>
<dbReference type="CDD" id="cd17538">
    <property type="entry name" value="REC_D1_PleD-like"/>
    <property type="match status" value="1"/>
</dbReference>
<dbReference type="Proteomes" id="UP000886005">
    <property type="component" value="Unassembled WGS sequence"/>
</dbReference>
<evidence type="ECO:0000256" key="2">
    <source>
        <dbReference type="ARBA" id="ARBA00012438"/>
    </source>
</evidence>
<dbReference type="PANTHER" id="PTHR43547">
    <property type="entry name" value="TWO-COMPONENT HISTIDINE KINASE"/>
    <property type="match status" value="1"/>
</dbReference>
<dbReference type="Pfam" id="PF00512">
    <property type="entry name" value="HisKA"/>
    <property type="match status" value="1"/>
</dbReference>
<dbReference type="AlphaFoldDB" id="A0A7V1LJJ6"/>
<dbReference type="Gene3D" id="3.40.50.2300">
    <property type="match status" value="1"/>
</dbReference>